<dbReference type="PRINTS" id="PR00194">
    <property type="entry name" value="TROPOMYOSIN"/>
</dbReference>
<protein>
    <submittedName>
        <fullName evidence="3">Uncharacterized protein</fullName>
    </submittedName>
</protein>
<dbReference type="InterPro" id="IPR000533">
    <property type="entry name" value="Tropomyosin"/>
</dbReference>
<evidence type="ECO:0000313" key="4">
    <source>
        <dbReference type="Proteomes" id="UP001189429"/>
    </source>
</evidence>
<feature type="region of interest" description="Disordered" evidence="2">
    <location>
        <begin position="261"/>
        <end position="282"/>
    </location>
</feature>
<organism evidence="3 4">
    <name type="scientific">Prorocentrum cordatum</name>
    <dbReference type="NCBI Taxonomy" id="2364126"/>
    <lineage>
        <taxon>Eukaryota</taxon>
        <taxon>Sar</taxon>
        <taxon>Alveolata</taxon>
        <taxon>Dinophyceae</taxon>
        <taxon>Prorocentrales</taxon>
        <taxon>Prorocentraceae</taxon>
        <taxon>Prorocentrum</taxon>
    </lineage>
</organism>
<feature type="region of interest" description="Disordered" evidence="2">
    <location>
        <begin position="1"/>
        <end position="55"/>
    </location>
</feature>
<evidence type="ECO:0000256" key="1">
    <source>
        <dbReference type="ARBA" id="ARBA00023054"/>
    </source>
</evidence>
<keyword evidence="1" id="KW-0175">Coiled coil</keyword>
<sequence length="282" mass="31367">MGASTAWTHAHGGGRARARGGGDGSAPRRPAGVPAASPRVHGTRESPRRGAPLLMDRTLSAVSEVEQSALASRIAELEAEVEGHMKRNSELNEAIQTEKDRAAQLAKESRTKAGEDKELEKVEGRLAKEKEARRVAEERARELERATEEKAAAEQALQEQLRRLQEEVPSLRSAREEAEDRATQLELQVKEAQNSSAGKVLELQSEIQRLELESTQEVAKLKAKVESATKRAEAAEEKVKQAQPMIDEITQKWLDEQTLRKKLHNQLQDPTRLARPRRRPAL</sequence>
<accession>A0ABN9Q6K8</accession>
<name>A0ABN9Q6K8_9DINO</name>
<dbReference type="Proteomes" id="UP001189429">
    <property type="component" value="Unassembled WGS sequence"/>
</dbReference>
<dbReference type="EMBL" id="CAUYUJ010002047">
    <property type="protein sequence ID" value="CAK0798925.1"/>
    <property type="molecule type" value="Genomic_DNA"/>
</dbReference>
<dbReference type="SUPFAM" id="SSF57997">
    <property type="entry name" value="Tropomyosin"/>
    <property type="match status" value="1"/>
</dbReference>
<keyword evidence="4" id="KW-1185">Reference proteome</keyword>
<feature type="region of interest" description="Disordered" evidence="2">
    <location>
        <begin position="100"/>
        <end position="157"/>
    </location>
</feature>
<evidence type="ECO:0000313" key="3">
    <source>
        <dbReference type="EMBL" id="CAK0798925.1"/>
    </source>
</evidence>
<proteinExistence type="predicted"/>
<evidence type="ECO:0000256" key="2">
    <source>
        <dbReference type="SAM" id="MobiDB-lite"/>
    </source>
</evidence>
<gene>
    <name evidence="3" type="ORF">PCOR1329_LOCUS7551</name>
</gene>
<feature type="compositionally biased region" description="Basic and acidic residues" evidence="2">
    <location>
        <begin position="100"/>
        <end position="152"/>
    </location>
</feature>
<comment type="caution">
    <text evidence="3">The sequence shown here is derived from an EMBL/GenBank/DDBJ whole genome shotgun (WGS) entry which is preliminary data.</text>
</comment>
<reference evidence="3" key="1">
    <citation type="submission" date="2023-10" db="EMBL/GenBank/DDBJ databases">
        <authorList>
            <person name="Chen Y."/>
            <person name="Shah S."/>
            <person name="Dougan E. K."/>
            <person name="Thang M."/>
            <person name="Chan C."/>
        </authorList>
    </citation>
    <scope>NUCLEOTIDE SEQUENCE [LARGE SCALE GENOMIC DNA]</scope>
</reference>